<dbReference type="Proteomes" id="UP000605099">
    <property type="component" value="Unassembled WGS sequence"/>
</dbReference>
<proteinExistence type="predicted"/>
<comment type="caution">
    <text evidence="1">The sequence shown here is derived from an EMBL/GenBank/DDBJ whole genome shotgun (WGS) entry which is preliminary data.</text>
</comment>
<reference evidence="2" key="1">
    <citation type="journal article" date="2019" name="Int. J. Syst. Evol. Microbiol.">
        <title>The Global Catalogue of Microorganisms (GCM) 10K type strain sequencing project: providing services to taxonomists for standard genome sequencing and annotation.</title>
        <authorList>
            <consortium name="The Broad Institute Genomics Platform"/>
            <consortium name="The Broad Institute Genome Sequencing Center for Infectious Disease"/>
            <person name="Wu L."/>
            <person name="Ma J."/>
        </authorList>
    </citation>
    <scope>NUCLEOTIDE SEQUENCE [LARGE SCALE GENOMIC DNA]</scope>
    <source>
        <strain evidence="2">CGMCC 1.6784</strain>
    </source>
</reference>
<evidence type="ECO:0000313" key="2">
    <source>
        <dbReference type="Proteomes" id="UP000605099"/>
    </source>
</evidence>
<evidence type="ECO:0000313" key="1">
    <source>
        <dbReference type="EMBL" id="GGN54791.1"/>
    </source>
</evidence>
<organism evidence="1 2">
    <name type="scientific">Novosphingobium indicum</name>
    <dbReference type="NCBI Taxonomy" id="462949"/>
    <lineage>
        <taxon>Bacteria</taxon>
        <taxon>Pseudomonadati</taxon>
        <taxon>Pseudomonadota</taxon>
        <taxon>Alphaproteobacteria</taxon>
        <taxon>Sphingomonadales</taxon>
        <taxon>Sphingomonadaceae</taxon>
        <taxon>Novosphingobium</taxon>
    </lineage>
</organism>
<dbReference type="EMBL" id="BMLK01000015">
    <property type="protein sequence ID" value="GGN54791.1"/>
    <property type="molecule type" value="Genomic_DNA"/>
</dbReference>
<sequence length="151" mass="16592">MIGGCDTKEVEQQASDTARDVAMVERMSEPPLQPVVPSPISDEDMQRYGLDRASCAFRKEGVEQPLFLAGSREGFTRIDNEIQRYAAKRATADLPGDARTSYVGLAGWVDLVRLPDEGTGAGQNHWPARLILHDARERVAFTADGWVTCKG</sequence>
<protein>
    <recommendedName>
        <fullName evidence="3">Lipoprotein</fullName>
    </recommendedName>
</protein>
<keyword evidence="2" id="KW-1185">Reference proteome</keyword>
<name>A0ABQ2JW83_9SPHN</name>
<gene>
    <name evidence="1" type="ORF">GCM10011349_30820</name>
</gene>
<evidence type="ECO:0008006" key="3">
    <source>
        <dbReference type="Google" id="ProtNLM"/>
    </source>
</evidence>
<accession>A0ABQ2JW83</accession>